<sequence length="188" mass="21662">MIWFGTISTTLRAAMPNTSTNMLRRGSWAIALTGSYGASTTLLKMCRESAMYKNCRDLVSIRGEMKDKYSPQLFVEIFDFASEYIDVAGSGKNVQKWCKILFIELASRAKLVVDYESDPNSKRVSDNDRLSFISWFKTLINSTKFRDYRPNPRNIKRYIKPRASKRGRKEKRAFVKRRRPGCAVNGTM</sequence>
<accession>Q2H2G3</accession>
<evidence type="ECO:0000313" key="1">
    <source>
        <dbReference type="EMBL" id="EAQ87414.1"/>
    </source>
</evidence>
<dbReference type="OrthoDB" id="5242458at2759"/>
<dbReference type="VEuPathDB" id="FungiDB:CHGG_04033"/>
<dbReference type="eggNOG" id="ENOG502RKHC">
    <property type="taxonomic scope" value="Eukaryota"/>
</dbReference>
<organism evidence="1 2">
    <name type="scientific">Chaetomium globosum (strain ATCC 6205 / CBS 148.51 / DSM 1962 / NBRC 6347 / NRRL 1970)</name>
    <name type="common">Soil fungus</name>
    <dbReference type="NCBI Taxonomy" id="306901"/>
    <lineage>
        <taxon>Eukaryota</taxon>
        <taxon>Fungi</taxon>
        <taxon>Dikarya</taxon>
        <taxon>Ascomycota</taxon>
        <taxon>Pezizomycotina</taxon>
        <taxon>Sordariomycetes</taxon>
        <taxon>Sordariomycetidae</taxon>
        <taxon>Sordariales</taxon>
        <taxon>Chaetomiaceae</taxon>
        <taxon>Chaetomium</taxon>
    </lineage>
</organism>
<reference evidence="2" key="1">
    <citation type="journal article" date="2015" name="Genome Announc.">
        <title>Draft genome sequence of the cellulolytic fungus Chaetomium globosum.</title>
        <authorList>
            <person name="Cuomo C.A."/>
            <person name="Untereiner W.A."/>
            <person name="Ma L.-J."/>
            <person name="Grabherr M."/>
            <person name="Birren B.W."/>
        </authorList>
    </citation>
    <scope>NUCLEOTIDE SEQUENCE [LARGE SCALE GENOMIC DNA]</scope>
    <source>
        <strain evidence="2">ATCC 6205 / CBS 148.51 / DSM 1962 / NBRC 6347 / NRRL 1970</strain>
    </source>
</reference>
<gene>
    <name evidence="1" type="ORF">CHGG_04033</name>
</gene>
<dbReference type="HOGENOM" id="CLU_1440887_0_0_1"/>
<dbReference type="InParanoid" id="Q2H2G3"/>
<dbReference type="EMBL" id="CH408032">
    <property type="protein sequence ID" value="EAQ87414.1"/>
    <property type="molecule type" value="Genomic_DNA"/>
</dbReference>
<name>Q2H2G3_CHAGB</name>
<dbReference type="GeneID" id="4392389"/>
<keyword evidence="2" id="KW-1185">Reference proteome</keyword>
<proteinExistence type="predicted"/>
<dbReference type="Proteomes" id="UP000001056">
    <property type="component" value="Unassembled WGS sequence"/>
</dbReference>
<dbReference type="AlphaFoldDB" id="Q2H2G3"/>
<evidence type="ECO:0000313" key="2">
    <source>
        <dbReference type="Proteomes" id="UP000001056"/>
    </source>
</evidence>
<protein>
    <submittedName>
        <fullName evidence="1">Uncharacterized protein</fullName>
    </submittedName>
</protein>
<dbReference type="RefSeq" id="XP_001223247.1">
    <property type="nucleotide sequence ID" value="XM_001223246.1"/>
</dbReference>